<sequence length="133" mass="15342">MAANNRRTIKELNAPNPDQQSLCITFPDASDDFELKCGLIHLLHSFHCLVGEDPHKYLKEFNVVCSGMKPDGVTDEQLNLRVFSFSLKDKAKNLLYYLPSGFIEMWTDMNNNFHIDSFKHLEPFGRKFMELGN</sequence>
<comment type="caution">
    <text evidence="1">The sequence shown here is derived from an EMBL/GenBank/DDBJ whole genome shotgun (WGS) entry which is preliminary data.</text>
</comment>
<gene>
    <name evidence="1" type="ORF">Slati_4189900</name>
</gene>
<dbReference type="AlphaFoldDB" id="A0AAW2TA39"/>
<accession>A0AAW2TA39</accession>
<name>A0AAW2TA39_9LAMI</name>
<proteinExistence type="predicted"/>
<organism evidence="1">
    <name type="scientific">Sesamum latifolium</name>
    <dbReference type="NCBI Taxonomy" id="2727402"/>
    <lineage>
        <taxon>Eukaryota</taxon>
        <taxon>Viridiplantae</taxon>
        <taxon>Streptophyta</taxon>
        <taxon>Embryophyta</taxon>
        <taxon>Tracheophyta</taxon>
        <taxon>Spermatophyta</taxon>
        <taxon>Magnoliopsida</taxon>
        <taxon>eudicotyledons</taxon>
        <taxon>Gunneridae</taxon>
        <taxon>Pentapetalae</taxon>
        <taxon>asterids</taxon>
        <taxon>lamiids</taxon>
        <taxon>Lamiales</taxon>
        <taxon>Pedaliaceae</taxon>
        <taxon>Sesamum</taxon>
    </lineage>
</organism>
<evidence type="ECO:0000313" key="1">
    <source>
        <dbReference type="EMBL" id="KAL0401600.1"/>
    </source>
</evidence>
<protein>
    <submittedName>
        <fullName evidence="1">Uncharacterized protein</fullName>
    </submittedName>
</protein>
<reference evidence="1" key="1">
    <citation type="submission" date="2020-06" db="EMBL/GenBank/DDBJ databases">
        <authorList>
            <person name="Li T."/>
            <person name="Hu X."/>
            <person name="Zhang T."/>
            <person name="Song X."/>
            <person name="Zhang H."/>
            <person name="Dai N."/>
            <person name="Sheng W."/>
            <person name="Hou X."/>
            <person name="Wei L."/>
        </authorList>
    </citation>
    <scope>NUCLEOTIDE SEQUENCE</scope>
    <source>
        <strain evidence="1">KEN1</strain>
        <tissue evidence="1">Leaf</tissue>
    </source>
</reference>
<dbReference type="EMBL" id="JACGWN010000015">
    <property type="protein sequence ID" value="KAL0401600.1"/>
    <property type="molecule type" value="Genomic_DNA"/>
</dbReference>
<reference evidence="1" key="2">
    <citation type="journal article" date="2024" name="Plant">
        <title>Genomic evolution and insights into agronomic trait innovations of Sesamum species.</title>
        <authorList>
            <person name="Miao H."/>
            <person name="Wang L."/>
            <person name="Qu L."/>
            <person name="Liu H."/>
            <person name="Sun Y."/>
            <person name="Le M."/>
            <person name="Wang Q."/>
            <person name="Wei S."/>
            <person name="Zheng Y."/>
            <person name="Lin W."/>
            <person name="Duan Y."/>
            <person name="Cao H."/>
            <person name="Xiong S."/>
            <person name="Wang X."/>
            <person name="Wei L."/>
            <person name="Li C."/>
            <person name="Ma Q."/>
            <person name="Ju M."/>
            <person name="Zhao R."/>
            <person name="Li G."/>
            <person name="Mu C."/>
            <person name="Tian Q."/>
            <person name="Mei H."/>
            <person name="Zhang T."/>
            <person name="Gao T."/>
            <person name="Zhang H."/>
        </authorList>
    </citation>
    <scope>NUCLEOTIDE SEQUENCE</scope>
    <source>
        <strain evidence="1">KEN1</strain>
    </source>
</reference>